<name>A0A8S1LS71_PARPR</name>
<dbReference type="AlphaFoldDB" id="A0A8S1LS71"/>
<dbReference type="InterPro" id="IPR019734">
    <property type="entry name" value="TPR_rpt"/>
</dbReference>
<dbReference type="Proteomes" id="UP000688137">
    <property type="component" value="Unassembled WGS sequence"/>
</dbReference>
<evidence type="ECO:0000313" key="1">
    <source>
        <dbReference type="EMBL" id="CAD8069849.1"/>
    </source>
</evidence>
<proteinExistence type="predicted"/>
<dbReference type="OMA" id="GSTQNNI"/>
<dbReference type="SMART" id="SM00028">
    <property type="entry name" value="TPR"/>
    <property type="match status" value="4"/>
</dbReference>
<protein>
    <recommendedName>
        <fullName evidence="3">Tetratricopeptide repeat protein</fullName>
    </recommendedName>
</protein>
<dbReference type="Pfam" id="PF13424">
    <property type="entry name" value="TPR_12"/>
    <property type="match status" value="1"/>
</dbReference>
<evidence type="ECO:0000313" key="2">
    <source>
        <dbReference type="Proteomes" id="UP000688137"/>
    </source>
</evidence>
<dbReference type="EMBL" id="CAJJDM010000044">
    <property type="protein sequence ID" value="CAD8069849.1"/>
    <property type="molecule type" value="Genomic_DNA"/>
</dbReference>
<evidence type="ECO:0008006" key="3">
    <source>
        <dbReference type="Google" id="ProtNLM"/>
    </source>
</evidence>
<sequence length="484" mass="57446">MVLEIDVRILKNKETLVEILPKLYEILQTGRTLTISWPKNQKDIYYEYFKDNQKIKNLSQYQTLLNLVEATLPYPDLQSKIIVTLALYHVEQKQCLEVLKYVKMLNQKKIHQSLRQQYLFTLKYLKQNVNEIQDINQVQIIIDILLYENQISKEELKQFYEQKKIDIEKNEQINIWFIEQIWNYEKNNFKLLDILFQYFTNQNNHEKAEQIFMSFVNLQHHQYIGLNQINAEFDLCKKEYEKNLIEIDSLSTIFEDKNPTDESLLFQQQSLQSITRLIELKQKVGCPLVDMIYLYQKQAQIQKSRSDLDSAIKTLIHCLELIKAEKLINYNSRIILLESLCYDQLGDYQRSKNLLQEALQSFQDSNSLKEEIKDKCDPKKLILTKMLLASTYYKLKNLEKSLEIFYQVLKIQQHEDYESHLIGSTQNNIASILLNQGKFIEAKEICEQAIENISKKYTDSDPVMKKVKQLKEKIDVSVSSQKTQ</sequence>
<accession>A0A8S1LS71</accession>
<keyword evidence="2" id="KW-1185">Reference proteome</keyword>
<organism evidence="1 2">
    <name type="scientific">Paramecium primaurelia</name>
    <dbReference type="NCBI Taxonomy" id="5886"/>
    <lineage>
        <taxon>Eukaryota</taxon>
        <taxon>Sar</taxon>
        <taxon>Alveolata</taxon>
        <taxon>Ciliophora</taxon>
        <taxon>Intramacronucleata</taxon>
        <taxon>Oligohymenophorea</taxon>
        <taxon>Peniculida</taxon>
        <taxon>Parameciidae</taxon>
        <taxon>Paramecium</taxon>
    </lineage>
</organism>
<reference evidence="1" key="1">
    <citation type="submission" date="2021-01" db="EMBL/GenBank/DDBJ databases">
        <authorList>
            <consortium name="Genoscope - CEA"/>
            <person name="William W."/>
        </authorList>
    </citation>
    <scope>NUCLEOTIDE SEQUENCE</scope>
</reference>
<gene>
    <name evidence="1" type="ORF">PPRIM_AZ9-3.1.T0440269</name>
</gene>
<comment type="caution">
    <text evidence="1">The sequence shown here is derived from an EMBL/GenBank/DDBJ whole genome shotgun (WGS) entry which is preliminary data.</text>
</comment>